<organism evidence="1">
    <name type="scientific">hydrocarbon metagenome</name>
    <dbReference type="NCBI Taxonomy" id="938273"/>
    <lineage>
        <taxon>unclassified sequences</taxon>
        <taxon>metagenomes</taxon>
        <taxon>ecological metagenomes</taxon>
    </lineage>
</organism>
<dbReference type="EMBL" id="LNQE01000122">
    <property type="protein sequence ID" value="KUG29198.1"/>
    <property type="molecule type" value="Genomic_DNA"/>
</dbReference>
<comment type="caution">
    <text evidence="1">The sequence shown here is derived from an EMBL/GenBank/DDBJ whole genome shotgun (WGS) entry which is preliminary data.</text>
</comment>
<name>A0A0W8G852_9ZZZZ</name>
<sequence length="45" mass="4651">MVKSAYHHARLGFAKHIGASITSCGIGKNDDSAKLSIPKNQGALG</sequence>
<reference evidence="1" key="1">
    <citation type="journal article" date="2015" name="Proc. Natl. Acad. Sci. U.S.A.">
        <title>Networks of energetic and metabolic interactions define dynamics in microbial communities.</title>
        <authorList>
            <person name="Embree M."/>
            <person name="Liu J.K."/>
            <person name="Al-Bassam M.M."/>
            <person name="Zengler K."/>
        </authorList>
    </citation>
    <scope>NUCLEOTIDE SEQUENCE</scope>
</reference>
<proteinExistence type="predicted"/>
<accession>A0A0W8G852</accession>
<gene>
    <name evidence="1" type="ORF">ASZ90_000916</name>
</gene>
<protein>
    <submittedName>
        <fullName evidence="1">Uncharacterized protein</fullName>
    </submittedName>
</protein>
<evidence type="ECO:0000313" key="1">
    <source>
        <dbReference type="EMBL" id="KUG29198.1"/>
    </source>
</evidence>
<dbReference type="AlphaFoldDB" id="A0A0W8G852"/>